<gene>
    <name evidence="5" type="ORF">RFI_08157</name>
</gene>
<dbReference type="GO" id="GO:0005829">
    <property type="term" value="C:cytosol"/>
    <property type="evidence" value="ECO:0007669"/>
    <property type="project" value="GOC"/>
</dbReference>
<dbReference type="GO" id="GO:0006887">
    <property type="term" value="P:exocytosis"/>
    <property type="evidence" value="ECO:0007669"/>
    <property type="project" value="TreeGrafter"/>
</dbReference>
<evidence type="ECO:0000256" key="2">
    <source>
        <dbReference type="ARBA" id="ARBA00023203"/>
    </source>
</evidence>
<dbReference type="PANTHER" id="PTHR23331:SF1">
    <property type="entry name" value="WASH COMPLEX SUBUNIT 1"/>
    <property type="match status" value="1"/>
</dbReference>
<feature type="compositionally biased region" description="Basic and acidic residues" evidence="3">
    <location>
        <begin position="353"/>
        <end position="362"/>
    </location>
</feature>
<feature type="compositionally biased region" description="Pro residues" evidence="3">
    <location>
        <begin position="287"/>
        <end position="310"/>
    </location>
</feature>
<dbReference type="OrthoDB" id="307871at2759"/>
<dbReference type="InterPro" id="IPR021854">
    <property type="entry name" value="WASH1_WAHD"/>
</dbReference>
<evidence type="ECO:0000259" key="4">
    <source>
        <dbReference type="Pfam" id="PF11945"/>
    </source>
</evidence>
<keyword evidence="2" id="KW-0009">Actin-binding</keyword>
<dbReference type="GO" id="GO:0071203">
    <property type="term" value="C:WASH complex"/>
    <property type="evidence" value="ECO:0007669"/>
    <property type="project" value="InterPro"/>
</dbReference>
<dbReference type="OMA" id="PNLKGHA"/>
<evidence type="ECO:0000256" key="1">
    <source>
        <dbReference type="ARBA" id="ARBA00005602"/>
    </source>
</evidence>
<protein>
    <recommendedName>
        <fullName evidence="4">WASH1 WAHD domain-containing protein</fullName>
    </recommendedName>
</protein>
<sequence length="362" mass="40713">MIDNMNFLCKVMDDTLTVISNQCNLERNKIKSITKRVETCQKKSELIAKYPSKATTVFSQETYPQKERPKDEPLVTMIENPTGPERPKYKLSVKQRLEQPQYKDTLHLFHSITQRTTKKSENKPVKPMIFKYVEGLGQLPQWLTSVSDCLLFNNDEVLIFVWLKHYVHVQNPYVRYQLRDILEGEEAKEKRKEDTNVPVQPQPPSIGKKISLMDHKAFDLRYEPHMDKAPEFQIGRVVPGLSGVALDVNFQMGTSSQRKIAPSAVQFGALPDLGPLPDVAFADDFAGPPPAPPKLLTPPPPPPQQQPPQQQPQVQSQSQPQQQQPTSAPVAPPKEASPEEVAPKPAPAAPLTKKKEGIVVIE</sequence>
<dbReference type="GO" id="GO:0032456">
    <property type="term" value="P:endocytic recycling"/>
    <property type="evidence" value="ECO:0007669"/>
    <property type="project" value="TreeGrafter"/>
</dbReference>
<dbReference type="GO" id="GO:0043015">
    <property type="term" value="F:gamma-tubulin binding"/>
    <property type="evidence" value="ECO:0007669"/>
    <property type="project" value="TreeGrafter"/>
</dbReference>
<dbReference type="PANTHER" id="PTHR23331">
    <property type="entry name" value="CXYORF1"/>
    <property type="match status" value="1"/>
</dbReference>
<proteinExistence type="inferred from homology"/>
<feature type="domain" description="WASH1 WAHD" evidence="4">
    <location>
        <begin position="2"/>
        <end position="273"/>
    </location>
</feature>
<dbReference type="GO" id="GO:0043014">
    <property type="term" value="F:alpha-tubulin binding"/>
    <property type="evidence" value="ECO:0007669"/>
    <property type="project" value="InterPro"/>
</dbReference>
<dbReference type="GO" id="GO:0042147">
    <property type="term" value="P:retrograde transport, endosome to Golgi"/>
    <property type="evidence" value="ECO:0007669"/>
    <property type="project" value="TreeGrafter"/>
</dbReference>
<dbReference type="EMBL" id="ASPP01006341">
    <property type="protein sequence ID" value="ETO28971.1"/>
    <property type="molecule type" value="Genomic_DNA"/>
</dbReference>
<dbReference type="GO" id="GO:0055037">
    <property type="term" value="C:recycling endosome"/>
    <property type="evidence" value="ECO:0007669"/>
    <property type="project" value="TreeGrafter"/>
</dbReference>
<dbReference type="Proteomes" id="UP000023152">
    <property type="component" value="Unassembled WGS sequence"/>
</dbReference>
<comment type="similarity">
    <text evidence="1">Belongs to the WASH1 family.</text>
</comment>
<dbReference type="InterPro" id="IPR028290">
    <property type="entry name" value="WASH1"/>
</dbReference>
<accession>X6NSK3</accession>
<evidence type="ECO:0000256" key="3">
    <source>
        <dbReference type="SAM" id="MobiDB-lite"/>
    </source>
</evidence>
<evidence type="ECO:0000313" key="6">
    <source>
        <dbReference type="Proteomes" id="UP000023152"/>
    </source>
</evidence>
<organism evidence="5 6">
    <name type="scientific">Reticulomyxa filosa</name>
    <dbReference type="NCBI Taxonomy" id="46433"/>
    <lineage>
        <taxon>Eukaryota</taxon>
        <taxon>Sar</taxon>
        <taxon>Rhizaria</taxon>
        <taxon>Retaria</taxon>
        <taxon>Foraminifera</taxon>
        <taxon>Monothalamids</taxon>
        <taxon>Reticulomyxidae</taxon>
        <taxon>Reticulomyxa</taxon>
    </lineage>
</organism>
<feature type="compositionally biased region" description="Low complexity" evidence="3">
    <location>
        <begin position="311"/>
        <end position="329"/>
    </location>
</feature>
<name>X6NSK3_RETFI</name>
<keyword evidence="6" id="KW-1185">Reference proteome</keyword>
<evidence type="ECO:0000313" key="5">
    <source>
        <dbReference type="EMBL" id="ETO28971.1"/>
    </source>
</evidence>
<dbReference type="GO" id="GO:0034314">
    <property type="term" value="P:Arp2/3 complex-mediated actin nucleation"/>
    <property type="evidence" value="ECO:0007669"/>
    <property type="project" value="InterPro"/>
</dbReference>
<comment type="caution">
    <text evidence="5">The sequence shown here is derived from an EMBL/GenBank/DDBJ whole genome shotgun (WGS) entry which is preliminary data.</text>
</comment>
<dbReference type="GO" id="GO:0005769">
    <property type="term" value="C:early endosome"/>
    <property type="evidence" value="ECO:0007669"/>
    <property type="project" value="InterPro"/>
</dbReference>
<dbReference type="Pfam" id="PF11945">
    <property type="entry name" value="WASH_WAHD"/>
    <property type="match status" value="1"/>
</dbReference>
<feature type="region of interest" description="Disordered" evidence="3">
    <location>
        <begin position="188"/>
        <end position="208"/>
    </location>
</feature>
<reference evidence="5 6" key="1">
    <citation type="journal article" date="2013" name="Curr. Biol.">
        <title>The Genome of the Foraminiferan Reticulomyxa filosa.</title>
        <authorList>
            <person name="Glockner G."/>
            <person name="Hulsmann N."/>
            <person name="Schleicher M."/>
            <person name="Noegel A.A."/>
            <person name="Eichinger L."/>
            <person name="Gallinger C."/>
            <person name="Pawlowski J."/>
            <person name="Sierra R."/>
            <person name="Euteneuer U."/>
            <person name="Pillet L."/>
            <person name="Moustafa A."/>
            <person name="Platzer M."/>
            <person name="Groth M."/>
            <person name="Szafranski K."/>
            <person name="Schliwa M."/>
        </authorList>
    </citation>
    <scope>NUCLEOTIDE SEQUENCE [LARGE SCALE GENOMIC DNA]</scope>
</reference>
<dbReference type="AlphaFoldDB" id="X6NSK3"/>
<dbReference type="GO" id="GO:0003779">
    <property type="term" value="F:actin binding"/>
    <property type="evidence" value="ECO:0007669"/>
    <property type="project" value="UniProtKB-KW"/>
</dbReference>
<feature type="region of interest" description="Disordered" evidence="3">
    <location>
        <begin position="278"/>
        <end position="362"/>
    </location>
</feature>